<name>A0A101E0L6_ARCFL</name>
<dbReference type="PATRIC" id="fig|2234.6.peg.578"/>
<evidence type="ECO:0000313" key="2">
    <source>
        <dbReference type="EMBL" id="KUK06421.1"/>
    </source>
</evidence>
<dbReference type="SUPFAM" id="SSF47598">
    <property type="entry name" value="Ribbon-helix-helix"/>
    <property type="match status" value="1"/>
</dbReference>
<dbReference type="EMBL" id="LGEX01000036">
    <property type="protein sequence ID" value="KUK06421.1"/>
    <property type="molecule type" value="Genomic_DNA"/>
</dbReference>
<evidence type="ECO:0000313" key="1">
    <source>
        <dbReference type="EMBL" id="KUJ92942.1"/>
    </source>
</evidence>
<evidence type="ECO:0000313" key="3">
    <source>
        <dbReference type="Proteomes" id="UP000054015"/>
    </source>
</evidence>
<reference evidence="2" key="1">
    <citation type="journal article" date="2015" name="MBio">
        <title>Genome-resolved metagenomic analysis reveals roles for candidate phyla and other microbial community members in biogeochemical transformations in oil reservoirs.</title>
        <authorList>
            <person name="Hu P."/>
            <person name="Tom L."/>
            <person name="Singh A."/>
            <person name="Thomas B.C."/>
            <person name="Baker B.J."/>
            <person name="Piceno Y.M."/>
            <person name="Andersen G.L."/>
            <person name="Banfield J.F."/>
        </authorList>
    </citation>
    <scope>NUCLEOTIDE SEQUENCE [LARGE SCALE GENOMIC DNA]</scope>
    <source>
        <strain evidence="2">49_2300</strain>
        <strain evidence="1">49_95</strain>
    </source>
</reference>
<dbReference type="Proteomes" id="UP000054307">
    <property type="component" value="Unassembled WGS sequence"/>
</dbReference>
<organism evidence="2 3">
    <name type="scientific">Archaeoglobus fulgidus</name>
    <dbReference type="NCBI Taxonomy" id="2234"/>
    <lineage>
        <taxon>Archaea</taxon>
        <taxon>Methanobacteriati</taxon>
        <taxon>Methanobacteriota</taxon>
        <taxon>Archaeoglobi</taxon>
        <taxon>Archaeoglobales</taxon>
        <taxon>Archaeoglobaceae</taxon>
        <taxon>Archaeoglobus</taxon>
    </lineage>
</organism>
<sequence length="85" mass="9537">MSNVVEGVSENIKEEPKMVKVQAYIPEPEYQAFLEALKKCGRYTSISDAIRDFIRDFNDRTGVKVRASRLRCGGAVNGWRAGNQA</sequence>
<dbReference type="GO" id="GO:0006355">
    <property type="term" value="P:regulation of DNA-templated transcription"/>
    <property type="evidence" value="ECO:0007669"/>
    <property type="project" value="InterPro"/>
</dbReference>
<accession>A0A101E0L6</accession>
<dbReference type="Proteomes" id="UP000054015">
    <property type="component" value="Unassembled WGS sequence"/>
</dbReference>
<comment type="caution">
    <text evidence="2">The sequence shown here is derived from an EMBL/GenBank/DDBJ whole genome shotgun (WGS) entry which is preliminary data.</text>
</comment>
<dbReference type="AlphaFoldDB" id="A0A101E0L6"/>
<proteinExistence type="predicted"/>
<gene>
    <name evidence="1" type="ORF">XD40_1867</name>
    <name evidence="2" type="ORF">XD48_1348</name>
</gene>
<reference evidence="3 4" key="2">
    <citation type="journal article" date="2015" name="MBio">
        <title>Genome-Resolved Metagenomic Analysis Reveals Roles for Candidate Phyla and Other Microbial Community Members in Biogeochemical Transformations in Oil Reservoirs.</title>
        <authorList>
            <person name="Hu P."/>
            <person name="Tom L."/>
            <person name="Singh A."/>
            <person name="Thomas B.C."/>
            <person name="Baker B.J."/>
            <person name="Piceno Y.M."/>
            <person name="Andersen G.L."/>
            <person name="Banfield J.F."/>
        </authorList>
    </citation>
    <scope>NUCLEOTIDE SEQUENCE [LARGE SCALE GENOMIC DNA]</scope>
</reference>
<dbReference type="EMBL" id="LGEQ01000041">
    <property type="protein sequence ID" value="KUJ92942.1"/>
    <property type="molecule type" value="Genomic_DNA"/>
</dbReference>
<protein>
    <submittedName>
        <fullName evidence="2">Uncharacterized protein</fullName>
    </submittedName>
</protein>
<dbReference type="InterPro" id="IPR010985">
    <property type="entry name" value="Ribbon_hlx_hlx"/>
</dbReference>
<evidence type="ECO:0000313" key="4">
    <source>
        <dbReference type="Proteomes" id="UP000054307"/>
    </source>
</evidence>